<name>A0A2I0ID64_PUNGR</name>
<comment type="caution">
    <text evidence="2">The sequence shown here is derived from an EMBL/GenBank/DDBJ whole genome shotgun (WGS) entry which is preliminary data.</text>
</comment>
<proteinExistence type="predicted"/>
<dbReference type="PANTHER" id="PTHR19241">
    <property type="entry name" value="ATP-BINDING CASSETTE TRANSPORTER"/>
    <property type="match status" value="1"/>
</dbReference>
<sequence length="106" mass="11430">MMDVLSGRKTGGIIEGAIRVGGTLKCKQLMPEFCIIEFVAEVLQIMELDDMKEALLGIPTVGGISIEQRKRLTIAVKLVSNPSIIFMDEPASGLDARAATIVTRVV</sequence>
<dbReference type="EMBL" id="PGOL01003254">
    <property type="protein sequence ID" value="PKI41934.1"/>
    <property type="molecule type" value="Genomic_DNA"/>
</dbReference>
<dbReference type="AlphaFoldDB" id="A0A2I0ID64"/>
<dbReference type="Proteomes" id="UP000233551">
    <property type="component" value="Unassembled WGS sequence"/>
</dbReference>
<dbReference type="STRING" id="22663.A0A2I0ID64"/>
<evidence type="ECO:0000313" key="3">
    <source>
        <dbReference type="Proteomes" id="UP000233551"/>
    </source>
</evidence>
<protein>
    <recommendedName>
        <fullName evidence="4">ABC transporter domain-containing protein</fullName>
    </recommendedName>
</protein>
<keyword evidence="1" id="KW-0813">Transport</keyword>
<dbReference type="Gene3D" id="3.40.50.300">
    <property type="entry name" value="P-loop containing nucleotide triphosphate hydrolases"/>
    <property type="match status" value="1"/>
</dbReference>
<keyword evidence="3" id="KW-1185">Reference proteome</keyword>
<evidence type="ECO:0008006" key="4">
    <source>
        <dbReference type="Google" id="ProtNLM"/>
    </source>
</evidence>
<evidence type="ECO:0000256" key="1">
    <source>
        <dbReference type="ARBA" id="ARBA00022448"/>
    </source>
</evidence>
<gene>
    <name evidence="2" type="ORF">CRG98_037684</name>
</gene>
<evidence type="ECO:0000313" key="2">
    <source>
        <dbReference type="EMBL" id="PKI41934.1"/>
    </source>
</evidence>
<accession>A0A2I0ID64</accession>
<dbReference type="SUPFAM" id="SSF52540">
    <property type="entry name" value="P-loop containing nucleoside triphosphate hydrolases"/>
    <property type="match status" value="1"/>
</dbReference>
<reference evidence="2 3" key="1">
    <citation type="submission" date="2017-11" db="EMBL/GenBank/DDBJ databases">
        <title>De-novo sequencing of pomegranate (Punica granatum L.) genome.</title>
        <authorList>
            <person name="Akparov Z."/>
            <person name="Amiraslanov A."/>
            <person name="Hajiyeva S."/>
            <person name="Abbasov M."/>
            <person name="Kaur K."/>
            <person name="Hamwieh A."/>
            <person name="Solovyev V."/>
            <person name="Salamov A."/>
            <person name="Braich B."/>
            <person name="Kosarev P."/>
            <person name="Mahmoud A."/>
            <person name="Hajiyev E."/>
            <person name="Babayeva S."/>
            <person name="Izzatullayeva V."/>
            <person name="Mammadov A."/>
            <person name="Mammadov A."/>
            <person name="Sharifova S."/>
            <person name="Ojaghi J."/>
            <person name="Eynullazada K."/>
            <person name="Bayramov B."/>
            <person name="Abdulazimova A."/>
            <person name="Shahmuradov I."/>
        </authorList>
    </citation>
    <scope>NUCLEOTIDE SEQUENCE [LARGE SCALE GENOMIC DNA]</scope>
    <source>
        <strain evidence="3">cv. AG2017</strain>
        <tissue evidence="2">Leaf</tissue>
    </source>
</reference>
<organism evidence="2 3">
    <name type="scientific">Punica granatum</name>
    <name type="common">Pomegranate</name>
    <dbReference type="NCBI Taxonomy" id="22663"/>
    <lineage>
        <taxon>Eukaryota</taxon>
        <taxon>Viridiplantae</taxon>
        <taxon>Streptophyta</taxon>
        <taxon>Embryophyta</taxon>
        <taxon>Tracheophyta</taxon>
        <taxon>Spermatophyta</taxon>
        <taxon>Magnoliopsida</taxon>
        <taxon>eudicotyledons</taxon>
        <taxon>Gunneridae</taxon>
        <taxon>Pentapetalae</taxon>
        <taxon>rosids</taxon>
        <taxon>malvids</taxon>
        <taxon>Myrtales</taxon>
        <taxon>Lythraceae</taxon>
        <taxon>Punica</taxon>
    </lineage>
</organism>
<dbReference type="InterPro" id="IPR027417">
    <property type="entry name" value="P-loop_NTPase"/>
</dbReference>